<dbReference type="CDD" id="cd06171">
    <property type="entry name" value="Sigma70_r4"/>
    <property type="match status" value="1"/>
</dbReference>
<feature type="domain" description="RNA polymerase sigma-70 region 2" evidence="5">
    <location>
        <begin position="23"/>
        <end position="89"/>
    </location>
</feature>
<keyword evidence="8" id="KW-1185">Reference proteome</keyword>
<evidence type="ECO:0000313" key="8">
    <source>
        <dbReference type="Proteomes" id="UP000002772"/>
    </source>
</evidence>
<dbReference type="RefSeq" id="WP_007573491.1">
    <property type="nucleotide sequence ID" value="NZ_BPTS01000001.1"/>
</dbReference>
<reference evidence="8" key="1">
    <citation type="journal article" date="2011" name="Stand. Genomic Sci.">
        <title>Non-contiguous finished genome sequence of the opportunistic oral pathogen Prevotella multisaccharivorax type strain (PPPA20).</title>
        <authorList>
            <person name="Pati A."/>
            <person name="Gronow S."/>
            <person name="Lu M."/>
            <person name="Lapidus A."/>
            <person name="Nolan M."/>
            <person name="Lucas S."/>
            <person name="Hammon N."/>
            <person name="Deshpande S."/>
            <person name="Cheng J.F."/>
            <person name="Tapia R."/>
            <person name="Han C."/>
            <person name="Goodwin L."/>
            <person name="Pitluck S."/>
            <person name="Liolios K."/>
            <person name="Pagani I."/>
            <person name="Mavromatis K."/>
            <person name="Mikhailova N."/>
            <person name="Huntemann M."/>
            <person name="Chen A."/>
            <person name="Palaniappan K."/>
            <person name="Land M."/>
            <person name="Hauser L."/>
            <person name="Detter J.C."/>
            <person name="Brambilla E.M."/>
            <person name="Rohde M."/>
            <person name="Goker M."/>
            <person name="Woyke T."/>
            <person name="Bristow J."/>
            <person name="Eisen J.A."/>
            <person name="Markowitz V."/>
            <person name="Hugenholtz P."/>
            <person name="Kyrpides N.C."/>
            <person name="Klenk H.P."/>
            <person name="Ivanova N."/>
        </authorList>
    </citation>
    <scope>NUCLEOTIDE SEQUENCE [LARGE SCALE GENOMIC DNA]</scope>
    <source>
        <strain evidence="8">DSM 17128</strain>
    </source>
</reference>
<evidence type="ECO:0000256" key="2">
    <source>
        <dbReference type="ARBA" id="ARBA00023015"/>
    </source>
</evidence>
<protein>
    <submittedName>
        <fullName evidence="7">RNA polymerase, sigma-24 subunit, ECF subfamily</fullName>
    </submittedName>
</protein>
<evidence type="ECO:0000313" key="7">
    <source>
        <dbReference type="EMBL" id="EGN56395.1"/>
    </source>
</evidence>
<organism evidence="7 8">
    <name type="scientific">Hallella multisaccharivorax DSM 17128</name>
    <dbReference type="NCBI Taxonomy" id="688246"/>
    <lineage>
        <taxon>Bacteria</taxon>
        <taxon>Pseudomonadati</taxon>
        <taxon>Bacteroidota</taxon>
        <taxon>Bacteroidia</taxon>
        <taxon>Bacteroidales</taxon>
        <taxon>Prevotellaceae</taxon>
        <taxon>Hallella</taxon>
    </lineage>
</organism>
<proteinExistence type="inferred from homology"/>
<feature type="domain" description="RNA polymerase sigma factor 70 region 4 type 2" evidence="6">
    <location>
        <begin position="123"/>
        <end position="172"/>
    </location>
</feature>
<dbReference type="InterPro" id="IPR007627">
    <property type="entry name" value="RNA_pol_sigma70_r2"/>
</dbReference>
<dbReference type="InterPro" id="IPR013249">
    <property type="entry name" value="RNA_pol_sigma70_r4_t2"/>
</dbReference>
<dbReference type="InterPro" id="IPR036388">
    <property type="entry name" value="WH-like_DNA-bd_sf"/>
</dbReference>
<dbReference type="AlphaFoldDB" id="F8N7P0"/>
<dbReference type="PANTHER" id="PTHR43133">
    <property type="entry name" value="RNA POLYMERASE ECF-TYPE SIGMA FACTO"/>
    <property type="match status" value="1"/>
</dbReference>
<name>F8N7P0_9BACT</name>
<dbReference type="GO" id="GO:0016987">
    <property type="term" value="F:sigma factor activity"/>
    <property type="evidence" value="ECO:0007669"/>
    <property type="project" value="UniProtKB-KW"/>
</dbReference>
<comment type="similarity">
    <text evidence="1">Belongs to the sigma-70 factor family. ECF subfamily.</text>
</comment>
<dbReference type="InterPro" id="IPR013324">
    <property type="entry name" value="RNA_pol_sigma_r3/r4-like"/>
</dbReference>
<keyword evidence="4" id="KW-0804">Transcription</keyword>
<evidence type="ECO:0000256" key="3">
    <source>
        <dbReference type="ARBA" id="ARBA00023082"/>
    </source>
</evidence>
<dbReference type="OrthoDB" id="9782991at2"/>
<dbReference type="HOGENOM" id="CLU_047691_4_0_10"/>
<sequence>MELTEGTVIRMLQDGKEEGYRFLFKVHYAPLCAIANEYVRDDFAAETIVADVFFHVWQIRHSLEIHVSLRNYLAVSVRRHCIDWIRQQTQKNYTDSSLTGESNIVDDSEPLAHLLDGELEKVVQDAVDRLPADCRHVFKMSRYDGKKNGEIAKELGISVNTVKYHLKHALKILRNDLAQYLELLFFIIVVQQ</sequence>
<evidence type="ECO:0000259" key="6">
    <source>
        <dbReference type="Pfam" id="PF08281"/>
    </source>
</evidence>
<dbReference type="Proteomes" id="UP000002772">
    <property type="component" value="Unassembled WGS sequence"/>
</dbReference>
<evidence type="ECO:0000256" key="1">
    <source>
        <dbReference type="ARBA" id="ARBA00010641"/>
    </source>
</evidence>
<gene>
    <name evidence="7" type="ORF">Premu_0943</name>
</gene>
<dbReference type="eggNOG" id="COG1595">
    <property type="taxonomic scope" value="Bacteria"/>
</dbReference>
<dbReference type="InterPro" id="IPR014327">
    <property type="entry name" value="RNA_pol_sigma70_bacteroid"/>
</dbReference>
<dbReference type="Gene3D" id="1.10.1740.10">
    <property type="match status" value="1"/>
</dbReference>
<evidence type="ECO:0000256" key="4">
    <source>
        <dbReference type="ARBA" id="ARBA00023163"/>
    </source>
</evidence>
<keyword evidence="3" id="KW-0731">Sigma factor</keyword>
<dbReference type="NCBIfam" id="TIGR02937">
    <property type="entry name" value="sigma70-ECF"/>
    <property type="match status" value="1"/>
</dbReference>
<evidence type="ECO:0000259" key="5">
    <source>
        <dbReference type="Pfam" id="PF04542"/>
    </source>
</evidence>
<dbReference type="GO" id="GO:0003677">
    <property type="term" value="F:DNA binding"/>
    <property type="evidence" value="ECO:0007669"/>
    <property type="project" value="InterPro"/>
</dbReference>
<dbReference type="NCBIfam" id="TIGR02985">
    <property type="entry name" value="Sig70_bacteroi1"/>
    <property type="match status" value="1"/>
</dbReference>
<dbReference type="InterPro" id="IPR014284">
    <property type="entry name" value="RNA_pol_sigma-70_dom"/>
</dbReference>
<dbReference type="EMBL" id="GL945017">
    <property type="protein sequence ID" value="EGN56395.1"/>
    <property type="molecule type" value="Genomic_DNA"/>
</dbReference>
<dbReference type="Pfam" id="PF08281">
    <property type="entry name" value="Sigma70_r4_2"/>
    <property type="match status" value="1"/>
</dbReference>
<dbReference type="Pfam" id="PF04542">
    <property type="entry name" value="Sigma70_r2"/>
    <property type="match status" value="1"/>
</dbReference>
<dbReference type="InterPro" id="IPR013325">
    <property type="entry name" value="RNA_pol_sigma_r2"/>
</dbReference>
<keyword evidence="2" id="KW-0805">Transcription regulation</keyword>
<dbReference type="InterPro" id="IPR039425">
    <property type="entry name" value="RNA_pol_sigma-70-like"/>
</dbReference>
<dbReference type="PANTHER" id="PTHR43133:SF46">
    <property type="entry name" value="RNA POLYMERASE SIGMA-70 FACTOR ECF SUBFAMILY"/>
    <property type="match status" value="1"/>
</dbReference>
<dbReference type="Gene3D" id="1.10.10.10">
    <property type="entry name" value="Winged helix-like DNA-binding domain superfamily/Winged helix DNA-binding domain"/>
    <property type="match status" value="1"/>
</dbReference>
<dbReference type="SUPFAM" id="SSF88946">
    <property type="entry name" value="Sigma2 domain of RNA polymerase sigma factors"/>
    <property type="match status" value="1"/>
</dbReference>
<dbReference type="GO" id="GO:0006352">
    <property type="term" value="P:DNA-templated transcription initiation"/>
    <property type="evidence" value="ECO:0007669"/>
    <property type="project" value="InterPro"/>
</dbReference>
<dbReference type="SUPFAM" id="SSF88659">
    <property type="entry name" value="Sigma3 and sigma4 domains of RNA polymerase sigma factors"/>
    <property type="match status" value="1"/>
</dbReference>
<dbReference type="STRING" id="688246.Premu_0943"/>
<accession>F8N7P0</accession>